<dbReference type="SUPFAM" id="SSF53098">
    <property type="entry name" value="Ribonuclease H-like"/>
    <property type="match status" value="1"/>
</dbReference>
<dbReference type="OrthoDB" id="2423954at2759"/>
<proteinExistence type="predicted"/>
<organism evidence="1 2">
    <name type="scientific">Dendrothele bispora (strain CBS 962.96)</name>
    <dbReference type="NCBI Taxonomy" id="1314807"/>
    <lineage>
        <taxon>Eukaryota</taxon>
        <taxon>Fungi</taxon>
        <taxon>Dikarya</taxon>
        <taxon>Basidiomycota</taxon>
        <taxon>Agaricomycotina</taxon>
        <taxon>Agaricomycetes</taxon>
        <taxon>Agaricomycetidae</taxon>
        <taxon>Agaricales</taxon>
        <taxon>Agaricales incertae sedis</taxon>
        <taxon>Dendrothele</taxon>
    </lineage>
</organism>
<evidence type="ECO:0000313" key="2">
    <source>
        <dbReference type="Proteomes" id="UP000297245"/>
    </source>
</evidence>
<dbReference type="EMBL" id="ML179146">
    <property type="protein sequence ID" value="THU97916.1"/>
    <property type="molecule type" value="Genomic_DNA"/>
</dbReference>
<name>A0A4S8M6K4_DENBC</name>
<dbReference type="InterPro" id="IPR012337">
    <property type="entry name" value="RNaseH-like_sf"/>
</dbReference>
<keyword evidence="2" id="KW-1185">Reference proteome</keyword>
<feature type="non-terminal residue" evidence="1">
    <location>
        <position position="1"/>
    </location>
</feature>
<feature type="non-terminal residue" evidence="1">
    <location>
        <position position="217"/>
    </location>
</feature>
<dbReference type="AlphaFoldDB" id="A0A4S8M6K4"/>
<sequence length="217" mass="25191">IRNLLKPFAIATNAAQADNCRLDTVLLLLGYLYHHHKYAQIDDRIRRTILDSLEKRWKKADRDVFVLAIVFNPYIRKKAFNKSSRLSAVAGLRNIAVRTFKRFYQDEEPNLEFRSSFSDYLNEIGEWTNTEMDLNYFREQAAKENKPINPLDIWRELLPESAADCNGLVGLMRFAIRILSMVPNLAGSERIFSRFGAVHTKARNRMGAQKTRKIVIL</sequence>
<evidence type="ECO:0008006" key="3">
    <source>
        <dbReference type="Google" id="ProtNLM"/>
    </source>
</evidence>
<dbReference type="Proteomes" id="UP000297245">
    <property type="component" value="Unassembled WGS sequence"/>
</dbReference>
<protein>
    <recommendedName>
        <fullName evidence="3">HAT C-terminal dimerisation domain-containing protein</fullName>
    </recommendedName>
</protein>
<accession>A0A4S8M6K4</accession>
<evidence type="ECO:0000313" key="1">
    <source>
        <dbReference type="EMBL" id="THU97916.1"/>
    </source>
</evidence>
<reference evidence="1 2" key="1">
    <citation type="journal article" date="2019" name="Nat. Ecol. Evol.">
        <title>Megaphylogeny resolves global patterns of mushroom evolution.</title>
        <authorList>
            <person name="Varga T."/>
            <person name="Krizsan K."/>
            <person name="Foldi C."/>
            <person name="Dima B."/>
            <person name="Sanchez-Garcia M."/>
            <person name="Sanchez-Ramirez S."/>
            <person name="Szollosi G.J."/>
            <person name="Szarkandi J.G."/>
            <person name="Papp V."/>
            <person name="Albert L."/>
            <person name="Andreopoulos W."/>
            <person name="Angelini C."/>
            <person name="Antonin V."/>
            <person name="Barry K.W."/>
            <person name="Bougher N.L."/>
            <person name="Buchanan P."/>
            <person name="Buyck B."/>
            <person name="Bense V."/>
            <person name="Catcheside P."/>
            <person name="Chovatia M."/>
            <person name="Cooper J."/>
            <person name="Damon W."/>
            <person name="Desjardin D."/>
            <person name="Finy P."/>
            <person name="Geml J."/>
            <person name="Haridas S."/>
            <person name="Hughes K."/>
            <person name="Justo A."/>
            <person name="Karasinski D."/>
            <person name="Kautmanova I."/>
            <person name="Kiss B."/>
            <person name="Kocsube S."/>
            <person name="Kotiranta H."/>
            <person name="LaButti K.M."/>
            <person name="Lechner B.E."/>
            <person name="Liimatainen K."/>
            <person name="Lipzen A."/>
            <person name="Lukacs Z."/>
            <person name="Mihaltcheva S."/>
            <person name="Morgado L.N."/>
            <person name="Niskanen T."/>
            <person name="Noordeloos M.E."/>
            <person name="Ohm R.A."/>
            <person name="Ortiz-Santana B."/>
            <person name="Ovrebo C."/>
            <person name="Racz N."/>
            <person name="Riley R."/>
            <person name="Savchenko A."/>
            <person name="Shiryaev A."/>
            <person name="Soop K."/>
            <person name="Spirin V."/>
            <person name="Szebenyi C."/>
            <person name="Tomsovsky M."/>
            <person name="Tulloss R.E."/>
            <person name="Uehling J."/>
            <person name="Grigoriev I.V."/>
            <person name="Vagvolgyi C."/>
            <person name="Papp T."/>
            <person name="Martin F.M."/>
            <person name="Miettinen O."/>
            <person name="Hibbett D.S."/>
            <person name="Nagy L.G."/>
        </authorList>
    </citation>
    <scope>NUCLEOTIDE SEQUENCE [LARGE SCALE GENOMIC DNA]</scope>
    <source>
        <strain evidence="1 2">CBS 962.96</strain>
    </source>
</reference>
<gene>
    <name evidence="1" type="ORF">K435DRAFT_605874</name>
</gene>